<sequence length="63" mass="7015">MESNGATFAAILMALGLMVLVSLCSAVDFWARLVAEAKAPKLRVRERRALTPVRPQRDRFSLN</sequence>
<dbReference type="AlphaFoldDB" id="A0A809RIJ7"/>
<proteinExistence type="predicted"/>
<dbReference type="KEGG" id="npy:NPRO_19200"/>
<name>A0A809RIJ7_9BACT</name>
<protein>
    <submittedName>
        <fullName evidence="1">Uncharacterized protein</fullName>
    </submittedName>
</protein>
<dbReference type="Proteomes" id="UP000662873">
    <property type="component" value="Chromosome"/>
</dbReference>
<reference evidence="1" key="1">
    <citation type="journal article" name="DNA Res.">
        <title>The physiological potential of anammox bacteria as revealed by their core genome structure.</title>
        <authorList>
            <person name="Okubo T."/>
            <person name="Toyoda A."/>
            <person name="Fukuhara K."/>
            <person name="Uchiyama I."/>
            <person name="Harigaya Y."/>
            <person name="Kuroiwa M."/>
            <person name="Suzuki T."/>
            <person name="Murakami Y."/>
            <person name="Suwa Y."/>
            <person name="Takami H."/>
        </authorList>
    </citation>
    <scope>NUCLEOTIDE SEQUENCE</scope>
    <source>
        <strain evidence="1">317325-2</strain>
    </source>
</reference>
<gene>
    <name evidence="1" type="ORF">NPRO_19200</name>
</gene>
<dbReference type="EMBL" id="AP021858">
    <property type="protein sequence ID" value="BBO24325.1"/>
    <property type="molecule type" value="Genomic_DNA"/>
</dbReference>
<evidence type="ECO:0000313" key="2">
    <source>
        <dbReference type="Proteomes" id="UP000662873"/>
    </source>
</evidence>
<accession>A0A809RIJ7</accession>
<evidence type="ECO:0000313" key="1">
    <source>
        <dbReference type="EMBL" id="BBO24325.1"/>
    </source>
</evidence>
<organism evidence="1 2">
    <name type="scientific">Candidatus Nitrosymbiomonas proteolyticus</name>
    <dbReference type="NCBI Taxonomy" id="2608984"/>
    <lineage>
        <taxon>Bacteria</taxon>
        <taxon>Bacillati</taxon>
        <taxon>Armatimonadota</taxon>
        <taxon>Armatimonadota incertae sedis</taxon>
        <taxon>Candidatus Nitrosymbiomonas</taxon>
    </lineage>
</organism>